<evidence type="ECO:0000256" key="4">
    <source>
        <dbReference type="ARBA" id="ARBA00022728"/>
    </source>
</evidence>
<dbReference type="PANTHER" id="PTHR13296:SF0">
    <property type="entry name" value="PRE-MRNA-SPLICING FACTOR SPF27"/>
    <property type="match status" value="1"/>
</dbReference>
<evidence type="ECO:0000256" key="6">
    <source>
        <dbReference type="ARBA" id="ARBA00023242"/>
    </source>
</evidence>
<keyword evidence="4" id="KW-0747">Spliceosome</keyword>
<gene>
    <name evidence="7" type="ORF">WICMUC_005655</name>
</gene>
<accession>A0A9P8P7R5</accession>
<evidence type="ECO:0008006" key="9">
    <source>
        <dbReference type="Google" id="ProtNLM"/>
    </source>
</evidence>
<dbReference type="GO" id="GO:0071013">
    <property type="term" value="C:catalytic step 2 spliceosome"/>
    <property type="evidence" value="ECO:0007669"/>
    <property type="project" value="TreeGrafter"/>
</dbReference>
<name>A0A9P8P7R5_9ASCO</name>
<evidence type="ECO:0000256" key="3">
    <source>
        <dbReference type="ARBA" id="ARBA00022664"/>
    </source>
</evidence>
<dbReference type="OrthoDB" id="205794at2759"/>
<dbReference type="GO" id="GO:0008380">
    <property type="term" value="P:RNA splicing"/>
    <property type="evidence" value="ECO:0007669"/>
    <property type="project" value="UniProtKB-KW"/>
</dbReference>
<keyword evidence="8" id="KW-1185">Reference proteome</keyword>
<dbReference type="EMBL" id="JAEUBF010001445">
    <property type="protein sequence ID" value="KAH3666387.1"/>
    <property type="molecule type" value="Genomic_DNA"/>
</dbReference>
<dbReference type="InterPro" id="IPR008409">
    <property type="entry name" value="SPF27"/>
</dbReference>
<keyword evidence="3" id="KW-0507">mRNA processing</keyword>
<dbReference type="Pfam" id="PF05700">
    <property type="entry name" value="BCAS2"/>
    <property type="match status" value="1"/>
</dbReference>
<protein>
    <recommendedName>
        <fullName evidence="9">Pre-mRNA-splicing factor SPF27</fullName>
    </recommendedName>
</protein>
<dbReference type="PANTHER" id="PTHR13296">
    <property type="entry name" value="BCAS2 PROTEIN"/>
    <property type="match status" value="1"/>
</dbReference>
<evidence type="ECO:0000256" key="5">
    <source>
        <dbReference type="ARBA" id="ARBA00023187"/>
    </source>
</evidence>
<dbReference type="GO" id="GO:0000974">
    <property type="term" value="C:Prp19 complex"/>
    <property type="evidence" value="ECO:0007669"/>
    <property type="project" value="TreeGrafter"/>
</dbReference>
<comment type="subcellular location">
    <subcellularLocation>
        <location evidence="1">Nucleus</location>
    </subcellularLocation>
</comment>
<evidence type="ECO:0000313" key="8">
    <source>
        <dbReference type="Proteomes" id="UP000769528"/>
    </source>
</evidence>
<dbReference type="AlphaFoldDB" id="A0A9P8P7R5"/>
<evidence type="ECO:0000313" key="7">
    <source>
        <dbReference type="EMBL" id="KAH3666387.1"/>
    </source>
</evidence>
<keyword evidence="6" id="KW-0539">Nucleus</keyword>
<sequence>MNYEPLDSLPYLDSDPTDLERNQIDELIREELKDIDIDKQLHPSIDQTKLKISLIEGITKPINEEQNDNFTIGGIDMSRYSNLSDYKILQISTSYTYLKKLSNVLQIKYTNNQWLINNDQLKHNNELIRQEIVNKRQKIDEINSYRQLKQQEIKPMLDYLNNKWEESLNNNINLGIEILKLKTKP</sequence>
<reference evidence="7" key="1">
    <citation type="journal article" date="2021" name="Open Biol.">
        <title>Shared evolutionary footprints suggest mitochondrial oxidative damage underlies multiple complex I losses in fungi.</title>
        <authorList>
            <person name="Schikora-Tamarit M.A."/>
            <person name="Marcet-Houben M."/>
            <person name="Nosek J."/>
            <person name="Gabaldon T."/>
        </authorList>
    </citation>
    <scope>NUCLEOTIDE SEQUENCE</scope>
    <source>
        <strain evidence="7">CBS6341</strain>
    </source>
</reference>
<comment type="caution">
    <text evidence="7">The sequence shown here is derived from an EMBL/GenBank/DDBJ whole genome shotgun (WGS) entry which is preliminary data.</text>
</comment>
<proteinExistence type="inferred from homology"/>
<reference evidence="7" key="2">
    <citation type="submission" date="2021-01" db="EMBL/GenBank/DDBJ databases">
        <authorList>
            <person name="Schikora-Tamarit M.A."/>
        </authorList>
    </citation>
    <scope>NUCLEOTIDE SEQUENCE</scope>
    <source>
        <strain evidence="7">CBS6341</strain>
    </source>
</reference>
<evidence type="ECO:0000256" key="2">
    <source>
        <dbReference type="ARBA" id="ARBA00010788"/>
    </source>
</evidence>
<organism evidence="7 8">
    <name type="scientific">Wickerhamomyces mucosus</name>
    <dbReference type="NCBI Taxonomy" id="1378264"/>
    <lineage>
        <taxon>Eukaryota</taxon>
        <taxon>Fungi</taxon>
        <taxon>Dikarya</taxon>
        <taxon>Ascomycota</taxon>
        <taxon>Saccharomycotina</taxon>
        <taxon>Saccharomycetes</taxon>
        <taxon>Phaffomycetales</taxon>
        <taxon>Wickerhamomycetaceae</taxon>
        <taxon>Wickerhamomyces</taxon>
    </lineage>
</organism>
<keyword evidence="5" id="KW-0508">mRNA splicing</keyword>
<dbReference type="GO" id="GO:0006397">
    <property type="term" value="P:mRNA processing"/>
    <property type="evidence" value="ECO:0007669"/>
    <property type="project" value="UniProtKB-KW"/>
</dbReference>
<dbReference type="Proteomes" id="UP000769528">
    <property type="component" value="Unassembled WGS sequence"/>
</dbReference>
<evidence type="ECO:0000256" key="1">
    <source>
        <dbReference type="ARBA" id="ARBA00004123"/>
    </source>
</evidence>
<comment type="similarity">
    <text evidence="2">Belongs to the SPF27 family.</text>
</comment>
<dbReference type="GO" id="GO:0071011">
    <property type="term" value="C:precatalytic spliceosome"/>
    <property type="evidence" value="ECO:0007669"/>
    <property type="project" value="TreeGrafter"/>
</dbReference>